<feature type="chain" id="PRO_5046977487" description="VWA domain-containing protein" evidence="1">
    <location>
        <begin position="24"/>
        <end position="482"/>
    </location>
</feature>
<accession>A0ABS7PXZ6</accession>
<dbReference type="PROSITE" id="PS51257">
    <property type="entry name" value="PROKAR_LIPOPROTEIN"/>
    <property type="match status" value="1"/>
</dbReference>
<dbReference type="EMBL" id="JAINVV010000012">
    <property type="protein sequence ID" value="MBY8825525.1"/>
    <property type="molecule type" value="Genomic_DNA"/>
</dbReference>
<protein>
    <recommendedName>
        <fullName evidence="4">VWA domain-containing protein</fullName>
    </recommendedName>
</protein>
<evidence type="ECO:0000313" key="2">
    <source>
        <dbReference type="EMBL" id="MBY8825525.1"/>
    </source>
</evidence>
<organism evidence="2 3">
    <name type="scientific">Sphingomonas colocasiae</name>
    <dbReference type="NCBI Taxonomy" id="1848973"/>
    <lineage>
        <taxon>Bacteria</taxon>
        <taxon>Pseudomonadati</taxon>
        <taxon>Pseudomonadota</taxon>
        <taxon>Alphaproteobacteria</taxon>
        <taxon>Sphingomonadales</taxon>
        <taxon>Sphingomonadaceae</taxon>
        <taxon>Sphingomonas</taxon>
    </lineage>
</organism>
<sequence length="482" mass="51462">MRQKRFVFVQLGIAIACLGGCEAAPSVKTAAQCFPEAAQPWIISEKPKSLAAAAQAAGGNATVYVDRSGSMVGYLDGANNLERPLQDLITTLPATLRLMGHKSAFRSFGTAISAPLDNGAGLAGRAAFTCAPGAAGSCDNKESRLDVVLEAVKSKDELAVVISDLWFSNSDIQTTGITALQPLLTEILLSGRVVAIYGIDSPFAGKIYDLPQPGLGATTMAYVGRHPLYMLVIGSKASVVEFGDKLAGSGPKFLATGLAAGTVRRALFAIDPGQQVRADKAPLSLGKHPRLRPDYLPLPQGVEIQRFALTRGLPEKRGAAAPDLPQWTGPKSSDFLKDVVWSGPTESRTRIWLRNDENCTKSSWLSRSESDLGWSAAREGQRRFSLDPARLVSAFSSKGVYLVVGEVRRTSVSQPNPASAWMRGDWNLEPEQAQSVAQARPRVFPTLNLSEFGRIMEGALAAAAQKKDQPIAGFATLVKVED</sequence>
<gene>
    <name evidence="2" type="ORF">K7G82_24700</name>
</gene>
<comment type="caution">
    <text evidence="2">The sequence shown here is derived from an EMBL/GenBank/DDBJ whole genome shotgun (WGS) entry which is preliminary data.</text>
</comment>
<reference evidence="2 3" key="1">
    <citation type="submission" date="2021-08" db="EMBL/GenBank/DDBJ databases">
        <authorList>
            <person name="Tuo L."/>
        </authorList>
    </citation>
    <scope>NUCLEOTIDE SEQUENCE [LARGE SCALE GENOMIC DNA]</scope>
    <source>
        <strain evidence="2 3">JCM 31229</strain>
    </source>
</reference>
<evidence type="ECO:0008006" key="4">
    <source>
        <dbReference type="Google" id="ProtNLM"/>
    </source>
</evidence>
<dbReference type="Proteomes" id="UP000706039">
    <property type="component" value="Unassembled WGS sequence"/>
</dbReference>
<name>A0ABS7PXZ6_9SPHN</name>
<dbReference type="RefSeq" id="WP_222992625.1">
    <property type="nucleotide sequence ID" value="NZ_JAINVV010000012.1"/>
</dbReference>
<evidence type="ECO:0000313" key="3">
    <source>
        <dbReference type="Proteomes" id="UP000706039"/>
    </source>
</evidence>
<feature type="signal peptide" evidence="1">
    <location>
        <begin position="1"/>
        <end position="23"/>
    </location>
</feature>
<keyword evidence="3" id="KW-1185">Reference proteome</keyword>
<keyword evidence="1" id="KW-0732">Signal</keyword>
<evidence type="ECO:0000256" key="1">
    <source>
        <dbReference type="SAM" id="SignalP"/>
    </source>
</evidence>
<proteinExistence type="predicted"/>